<dbReference type="CDD" id="cd08267">
    <property type="entry name" value="MDR1"/>
    <property type="match status" value="1"/>
</dbReference>
<dbReference type="Pfam" id="PF08240">
    <property type="entry name" value="ADH_N"/>
    <property type="match status" value="1"/>
</dbReference>
<accession>A0A8H7QXT3</accession>
<proteinExistence type="predicted"/>
<keyword evidence="3" id="KW-1185">Reference proteome</keyword>
<gene>
    <name evidence="2" type="ORF">INT47_002808</name>
</gene>
<protein>
    <recommendedName>
        <fullName evidence="1">Enoyl reductase (ER) domain-containing protein</fullName>
    </recommendedName>
</protein>
<dbReference type="SUPFAM" id="SSF50129">
    <property type="entry name" value="GroES-like"/>
    <property type="match status" value="1"/>
</dbReference>
<dbReference type="Gene3D" id="3.40.50.720">
    <property type="entry name" value="NAD(P)-binding Rossmann-like Domain"/>
    <property type="match status" value="1"/>
</dbReference>
<dbReference type="InterPro" id="IPR013154">
    <property type="entry name" value="ADH-like_N"/>
</dbReference>
<dbReference type="InterPro" id="IPR050700">
    <property type="entry name" value="YIM1/Zinc_Alcohol_DH_Fams"/>
</dbReference>
<evidence type="ECO:0000313" key="3">
    <source>
        <dbReference type="Proteomes" id="UP000603453"/>
    </source>
</evidence>
<dbReference type="InterPro" id="IPR011032">
    <property type="entry name" value="GroES-like_sf"/>
</dbReference>
<dbReference type="PANTHER" id="PTHR11695">
    <property type="entry name" value="ALCOHOL DEHYDROGENASE RELATED"/>
    <property type="match status" value="1"/>
</dbReference>
<dbReference type="InterPro" id="IPR020843">
    <property type="entry name" value="ER"/>
</dbReference>
<feature type="domain" description="Enoyl reductase (ER)" evidence="1">
    <location>
        <begin position="17"/>
        <end position="355"/>
    </location>
</feature>
<dbReference type="SMART" id="SM00829">
    <property type="entry name" value="PKS_ER"/>
    <property type="match status" value="1"/>
</dbReference>
<dbReference type="PANTHER" id="PTHR11695:SF648">
    <property type="entry name" value="ZINC-BINDING OXIDOREDUCTASE"/>
    <property type="match status" value="1"/>
</dbReference>
<dbReference type="InterPro" id="IPR036291">
    <property type="entry name" value="NAD(P)-bd_dom_sf"/>
</dbReference>
<dbReference type="AlphaFoldDB" id="A0A8H7QXT3"/>
<evidence type="ECO:0000259" key="1">
    <source>
        <dbReference type="SMART" id="SM00829"/>
    </source>
</evidence>
<dbReference type="GO" id="GO:0016491">
    <property type="term" value="F:oxidoreductase activity"/>
    <property type="evidence" value="ECO:0007669"/>
    <property type="project" value="InterPro"/>
</dbReference>
<organism evidence="2 3">
    <name type="scientific">Mucor saturninus</name>
    <dbReference type="NCBI Taxonomy" id="64648"/>
    <lineage>
        <taxon>Eukaryota</taxon>
        <taxon>Fungi</taxon>
        <taxon>Fungi incertae sedis</taxon>
        <taxon>Mucoromycota</taxon>
        <taxon>Mucoromycotina</taxon>
        <taxon>Mucoromycetes</taxon>
        <taxon>Mucorales</taxon>
        <taxon>Mucorineae</taxon>
        <taxon>Mucoraceae</taxon>
        <taxon>Mucor</taxon>
    </lineage>
</organism>
<dbReference type="Gene3D" id="3.90.180.10">
    <property type="entry name" value="Medium-chain alcohol dehydrogenases, catalytic domain"/>
    <property type="match status" value="1"/>
</dbReference>
<name>A0A8H7QXT3_9FUNG</name>
<reference evidence="2" key="1">
    <citation type="submission" date="2020-12" db="EMBL/GenBank/DDBJ databases">
        <title>Metabolic potential, ecology and presence of endohyphal bacteria is reflected in genomic diversity of Mucoromycotina.</title>
        <authorList>
            <person name="Muszewska A."/>
            <person name="Okrasinska A."/>
            <person name="Steczkiewicz K."/>
            <person name="Drgas O."/>
            <person name="Orlowska M."/>
            <person name="Perlinska-Lenart U."/>
            <person name="Aleksandrzak-Piekarczyk T."/>
            <person name="Szatraj K."/>
            <person name="Zielenkiewicz U."/>
            <person name="Pilsyk S."/>
            <person name="Malc E."/>
            <person name="Mieczkowski P."/>
            <person name="Kruszewska J.S."/>
            <person name="Biernat P."/>
            <person name="Pawlowska J."/>
        </authorList>
    </citation>
    <scope>NUCLEOTIDE SEQUENCE</scope>
    <source>
        <strain evidence="2">WA0000017839</strain>
    </source>
</reference>
<dbReference type="Proteomes" id="UP000603453">
    <property type="component" value="Unassembled WGS sequence"/>
</dbReference>
<comment type="caution">
    <text evidence="2">The sequence shown here is derived from an EMBL/GenBank/DDBJ whole genome shotgun (WGS) entry which is preliminary data.</text>
</comment>
<sequence>MAKVPETMHSIQLVKFGPPKEAMFFNEQTPVPQIKTDSQVLVRIKAAGINPIDAKLASGNLKIGTRFMTLPTIPGADFSGVIVAKGAKVDGFEIGDHVFGSKPVLFGGEGVFAQYGVIDTKVAAIAKKPDHLSFEQAASAGIPVITAYDGIIKNGHINENNKQKKRNILIIGASGGVGSYGVQLAKAINQENTVIGICSEKNIAFVKSLGADRVIDYKNKDAYKSFINEKIPFDIIFDCVGGDEYYSQLDPLLVEHGVYSTAVGPVEYAGSSQVNISTVATVLKSVLYKKLFSAHSYIVVTALSLTDFKLKVVPFFDDNQIKGTVWSEENIFPLKDVCIAFEKISSHRTVGKIVLSIA</sequence>
<dbReference type="SUPFAM" id="SSF51735">
    <property type="entry name" value="NAD(P)-binding Rossmann-fold domains"/>
    <property type="match status" value="1"/>
</dbReference>
<dbReference type="EMBL" id="JAEPRD010000079">
    <property type="protein sequence ID" value="KAG2200764.1"/>
    <property type="molecule type" value="Genomic_DNA"/>
</dbReference>
<evidence type="ECO:0000313" key="2">
    <source>
        <dbReference type="EMBL" id="KAG2200764.1"/>
    </source>
</evidence>
<dbReference type="OrthoDB" id="201656at2759"/>
<dbReference type="Pfam" id="PF13602">
    <property type="entry name" value="ADH_zinc_N_2"/>
    <property type="match status" value="1"/>
</dbReference>